<dbReference type="PANTHER" id="PTHR43791:SF48">
    <property type="entry name" value="TRANSPORTER, PUTATIVE (AFU_ORTHOLOGUE AFUA_4G01000)-RELATED"/>
    <property type="match status" value="1"/>
</dbReference>
<accession>A0A8H5FWG3</accession>
<feature type="transmembrane region" description="Helical" evidence="6">
    <location>
        <begin position="341"/>
        <end position="360"/>
    </location>
</feature>
<feature type="transmembrane region" description="Helical" evidence="6">
    <location>
        <begin position="434"/>
        <end position="456"/>
    </location>
</feature>
<name>A0A8H5FWG3_9AGAR</name>
<keyword evidence="4 6" id="KW-1133">Transmembrane helix</keyword>
<feature type="transmembrane region" description="Helical" evidence="6">
    <location>
        <begin position="111"/>
        <end position="129"/>
    </location>
</feature>
<feature type="transmembrane region" description="Helical" evidence="6">
    <location>
        <begin position="207"/>
        <end position="226"/>
    </location>
</feature>
<comment type="caution">
    <text evidence="8">The sequence shown here is derived from an EMBL/GenBank/DDBJ whole genome shotgun (WGS) entry which is preliminary data.</text>
</comment>
<dbReference type="GO" id="GO:0022857">
    <property type="term" value="F:transmembrane transporter activity"/>
    <property type="evidence" value="ECO:0007669"/>
    <property type="project" value="InterPro"/>
</dbReference>
<dbReference type="Pfam" id="PF07690">
    <property type="entry name" value="MFS_1"/>
    <property type="match status" value="1"/>
</dbReference>
<keyword evidence="3 6" id="KW-0812">Transmembrane</keyword>
<feature type="transmembrane region" description="Helical" evidence="6">
    <location>
        <begin position="82"/>
        <end position="104"/>
    </location>
</feature>
<organism evidence="8 9">
    <name type="scientific">Leucocoprinus leucothites</name>
    <dbReference type="NCBI Taxonomy" id="201217"/>
    <lineage>
        <taxon>Eukaryota</taxon>
        <taxon>Fungi</taxon>
        <taxon>Dikarya</taxon>
        <taxon>Basidiomycota</taxon>
        <taxon>Agaricomycotina</taxon>
        <taxon>Agaricomycetes</taxon>
        <taxon>Agaricomycetidae</taxon>
        <taxon>Agaricales</taxon>
        <taxon>Agaricineae</taxon>
        <taxon>Agaricaceae</taxon>
        <taxon>Leucocoprinus</taxon>
    </lineage>
</organism>
<feature type="transmembrane region" description="Helical" evidence="6">
    <location>
        <begin position="400"/>
        <end position="422"/>
    </location>
</feature>
<keyword evidence="5 6" id="KW-0472">Membrane</keyword>
<feature type="transmembrane region" description="Helical" evidence="6">
    <location>
        <begin position="135"/>
        <end position="158"/>
    </location>
</feature>
<feature type="transmembrane region" description="Helical" evidence="6">
    <location>
        <begin position="42"/>
        <end position="62"/>
    </location>
</feature>
<feature type="domain" description="Major facilitator superfamily (MFS) profile" evidence="7">
    <location>
        <begin position="44"/>
        <end position="451"/>
    </location>
</feature>
<feature type="transmembrane region" description="Helical" evidence="6">
    <location>
        <begin position="170"/>
        <end position="195"/>
    </location>
</feature>
<evidence type="ECO:0000256" key="6">
    <source>
        <dbReference type="SAM" id="Phobius"/>
    </source>
</evidence>
<feature type="transmembrane region" description="Helical" evidence="6">
    <location>
        <begin position="366"/>
        <end position="388"/>
    </location>
</feature>
<feature type="transmembrane region" description="Helical" evidence="6">
    <location>
        <begin position="272"/>
        <end position="292"/>
    </location>
</feature>
<keyword evidence="2" id="KW-0813">Transport</keyword>
<dbReference type="InterPro" id="IPR020846">
    <property type="entry name" value="MFS_dom"/>
</dbReference>
<dbReference type="AlphaFoldDB" id="A0A8H5FWG3"/>
<evidence type="ECO:0000256" key="5">
    <source>
        <dbReference type="ARBA" id="ARBA00023136"/>
    </source>
</evidence>
<dbReference type="Gene3D" id="1.20.1250.20">
    <property type="entry name" value="MFS general substrate transporter like domains"/>
    <property type="match status" value="1"/>
</dbReference>
<evidence type="ECO:0000256" key="3">
    <source>
        <dbReference type="ARBA" id="ARBA00022692"/>
    </source>
</evidence>
<dbReference type="EMBL" id="JAACJO010000013">
    <property type="protein sequence ID" value="KAF5351237.1"/>
    <property type="molecule type" value="Genomic_DNA"/>
</dbReference>
<evidence type="ECO:0000313" key="8">
    <source>
        <dbReference type="EMBL" id="KAF5351237.1"/>
    </source>
</evidence>
<sequence length="492" mass="54270">MSTEKDSQSGMAIDISDPKEMNHAFNDIDPAAEKKLLRKLDFTLLPLFWLIYCANFIDRTAIGNARIAGLEKDLGMEGFDFNIALTAFYLSQYIVVEVPSNLVLKRIGSIWIAYLVIAFGAVSLGSAFMRTYAELIVTRILLGIAEGGTLAGLVYTLARFYRRKELVIRMGYFLGLSGSFAGAFGGLLASGLLAVDDFGTVKSWRKIFLIEGIITMAIGIVLLFIMPEDPRTTKLLSESERVLAIARMNADATVKRDGRKEKTTMKLVLRSFNIWTIACSVGYIFTSISFQGLSLFLPTVINSLDHFTVIEAQLRTVPCYLVGAVYAILNCYMSWYLNSRGIAIVVCMIWQTVGYALAIGTADPHARYAACFFSLIGGTSSAPLFLTWGADNAAPDTMRAVVTAAIPSIGAAGALIGIWSYLPFDAPNYRIGNAINLAAAVFVLVFAPIGMLYLHLENKKRDRGGRDYRFEGKTEEGIRHLGYRHPNFRYQL</sequence>
<dbReference type="Proteomes" id="UP000559027">
    <property type="component" value="Unassembled WGS sequence"/>
</dbReference>
<dbReference type="FunFam" id="1.20.1250.20:FF:000013">
    <property type="entry name" value="MFS general substrate transporter"/>
    <property type="match status" value="1"/>
</dbReference>
<gene>
    <name evidence="8" type="ORF">D9756_008305</name>
</gene>
<dbReference type="OrthoDB" id="2962993at2759"/>
<keyword evidence="9" id="KW-1185">Reference proteome</keyword>
<dbReference type="FunFam" id="1.20.1250.20:FF:000018">
    <property type="entry name" value="MFS transporter permease"/>
    <property type="match status" value="1"/>
</dbReference>
<proteinExistence type="predicted"/>
<evidence type="ECO:0000256" key="2">
    <source>
        <dbReference type="ARBA" id="ARBA00022448"/>
    </source>
</evidence>
<dbReference type="GO" id="GO:0016020">
    <property type="term" value="C:membrane"/>
    <property type="evidence" value="ECO:0007669"/>
    <property type="project" value="UniProtKB-SubCell"/>
</dbReference>
<comment type="subcellular location">
    <subcellularLocation>
        <location evidence="1">Membrane</location>
        <topology evidence="1">Multi-pass membrane protein</topology>
    </subcellularLocation>
</comment>
<protein>
    <recommendedName>
        <fullName evidence="7">Major facilitator superfamily (MFS) profile domain-containing protein</fullName>
    </recommendedName>
</protein>
<dbReference type="InterPro" id="IPR036259">
    <property type="entry name" value="MFS_trans_sf"/>
</dbReference>
<dbReference type="SUPFAM" id="SSF103473">
    <property type="entry name" value="MFS general substrate transporter"/>
    <property type="match status" value="1"/>
</dbReference>
<evidence type="ECO:0000313" key="9">
    <source>
        <dbReference type="Proteomes" id="UP000559027"/>
    </source>
</evidence>
<dbReference type="InterPro" id="IPR011701">
    <property type="entry name" value="MFS"/>
</dbReference>
<reference evidence="8 9" key="1">
    <citation type="journal article" date="2020" name="ISME J.">
        <title>Uncovering the hidden diversity of litter-decomposition mechanisms in mushroom-forming fungi.</title>
        <authorList>
            <person name="Floudas D."/>
            <person name="Bentzer J."/>
            <person name="Ahren D."/>
            <person name="Johansson T."/>
            <person name="Persson P."/>
            <person name="Tunlid A."/>
        </authorList>
    </citation>
    <scope>NUCLEOTIDE SEQUENCE [LARGE SCALE GENOMIC DNA]</scope>
    <source>
        <strain evidence="8 9">CBS 146.42</strain>
    </source>
</reference>
<feature type="transmembrane region" description="Helical" evidence="6">
    <location>
        <begin position="312"/>
        <end position="329"/>
    </location>
</feature>
<evidence type="ECO:0000259" key="7">
    <source>
        <dbReference type="PROSITE" id="PS50850"/>
    </source>
</evidence>
<dbReference type="PANTHER" id="PTHR43791">
    <property type="entry name" value="PERMEASE-RELATED"/>
    <property type="match status" value="1"/>
</dbReference>
<dbReference type="PROSITE" id="PS50850">
    <property type="entry name" value="MFS"/>
    <property type="match status" value="1"/>
</dbReference>
<evidence type="ECO:0000256" key="4">
    <source>
        <dbReference type="ARBA" id="ARBA00022989"/>
    </source>
</evidence>
<evidence type="ECO:0000256" key="1">
    <source>
        <dbReference type="ARBA" id="ARBA00004141"/>
    </source>
</evidence>